<organism evidence="2 3">
    <name type="scientific">Prorocentrum cordatum</name>
    <dbReference type="NCBI Taxonomy" id="2364126"/>
    <lineage>
        <taxon>Eukaryota</taxon>
        <taxon>Sar</taxon>
        <taxon>Alveolata</taxon>
        <taxon>Dinophyceae</taxon>
        <taxon>Prorocentrales</taxon>
        <taxon>Prorocentraceae</taxon>
        <taxon>Prorocentrum</taxon>
    </lineage>
</organism>
<dbReference type="Proteomes" id="UP001189429">
    <property type="component" value="Unassembled WGS sequence"/>
</dbReference>
<evidence type="ECO:0000313" key="2">
    <source>
        <dbReference type="EMBL" id="CAK0802388.1"/>
    </source>
</evidence>
<feature type="region of interest" description="Disordered" evidence="1">
    <location>
        <begin position="244"/>
        <end position="285"/>
    </location>
</feature>
<feature type="non-terminal residue" evidence="2">
    <location>
        <position position="1"/>
    </location>
</feature>
<name>A0ABN9QGC9_9DINO</name>
<feature type="region of interest" description="Disordered" evidence="1">
    <location>
        <begin position="94"/>
        <end position="131"/>
    </location>
</feature>
<proteinExistence type="predicted"/>
<evidence type="ECO:0000256" key="1">
    <source>
        <dbReference type="SAM" id="MobiDB-lite"/>
    </source>
</evidence>
<sequence>WGAVASGAALGRSVRERPQHCHCHCDCRGDPSIGAALAKQLEHCGPAPLPAAEAPASLRGLFFLGVLAGAAVALSVPVAFAQDLIRRGAVCPPAPSPPRAATSGSQAPARSGGEAPAGSAQRGKRGGGGSARAMAAAGTAAGAVVDRGSAAWVHYGAAEHHARLVSAHVENDKHAVAPPDHDVSVEQLSLNTADLEGIRYSATIDARLRGIPSRGSVLYTFAPLTASEISELLAEADQACNLERAQRGPPRLGEAARAPRGTAAAATPAPAASPGPSPSPFIGHDIGAERALPVGAAALGSRAPAVIDGAVASLEMLAEGADITRWALARSNFLCDVPRISARAPTERALVEAVGFMTARTRQVEGTPPSPLPGPPVGAEWIDPAIGSGIASLVARADKWRSDSPLRQRSSAAHARLRRERWLAVHSAAQEAVGGDLNLPFGRDPRELSAPPLRGGAGAVVGPRVNQLFRRPPKPEMSSAENTHGLEGSDADAPVSAATGGTHNGFYQRGVPAALSALFSFGAAEVDLAAEVDRVDKRLHERISAFEGEGFVMHGGRGVMEAKLASDEVGEMGRWNERWRYQRLSPSERAPRRRAPAADLGPLVGAATMDAVLWDLGVHGGASSELARQPRARFPEAPQSTIMGRDRRLRGRGRARAHFEDLFRARRQRRGRATDSHSELEANLLDYPDEVLADNAKLTRAEKTAHDLLCSTLPGKICDYPRLQRALKGCRKRFPPVSRMPLPIEVKSGMCALLIGDGERAAALCVETVFAGSFRPGQVLRAAVGDLVKPGISEKAWMHLLRHRVGVQGSGRHEDGPLGFCRWDRAQHLAKHRGFAGYPPGWKGANGTWLTRLTRWVGQPTYMWERLIKLRPTGMPILLPVAGSPRRVP</sequence>
<accession>A0ABN9QGC9</accession>
<comment type="caution">
    <text evidence="2">The sequence shown here is derived from an EMBL/GenBank/DDBJ whole genome shotgun (WGS) entry which is preliminary data.</text>
</comment>
<keyword evidence="3" id="KW-1185">Reference proteome</keyword>
<feature type="region of interest" description="Disordered" evidence="1">
    <location>
        <begin position="469"/>
        <end position="497"/>
    </location>
</feature>
<feature type="non-terminal residue" evidence="2">
    <location>
        <position position="889"/>
    </location>
</feature>
<reference evidence="2" key="1">
    <citation type="submission" date="2023-10" db="EMBL/GenBank/DDBJ databases">
        <authorList>
            <person name="Chen Y."/>
            <person name="Shah S."/>
            <person name="Dougan E. K."/>
            <person name="Thang M."/>
            <person name="Chan C."/>
        </authorList>
    </citation>
    <scope>NUCLEOTIDE SEQUENCE [LARGE SCALE GENOMIC DNA]</scope>
</reference>
<protein>
    <submittedName>
        <fullName evidence="2">Uncharacterized protein</fullName>
    </submittedName>
</protein>
<gene>
    <name evidence="2" type="ORF">PCOR1329_LOCUS9925</name>
</gene>
<feature type="compositionally biased region" description="Low complexity" evidence="1">
    <location>
        <begin position="255"/>
        <end position="270"/>
    </location>
</feature>
<evidence type="ECO:0000313" key="3">
    <source>
        <dbReference type="Proteomes" id="UP001189429"/>
    </source>
</evidence>
<dbReference type="EMBL" id="CAUYUJ010002787">
    <property type="protein sequence ID" value="CAK0802388.1"/>
    <property type="molecule type" value="Genomic_DNA"/>
</dbReference>